<name>A0A834NWX1_VESPE</name>
<dbReference type="EMBL" id="JACSDY010000009">
    <property type="protein sequence ID" value="KAF7420076.1"/>
    <property type="molecule type" value="Genomic_DNA"/>
</dbReference>
<proteinExistence type="predicted"/>
<accession>A0A834NWX1</accession>
<keyword evidence="3" id="KW-1185">Reference proteome</keyword>
<organism evidence="2 3">
    <name type="scientific">Vespula pensylvanica</name>
    <name type="common">Western yellow jacket</name>
    <name type="synonym">Wasp</name>
    <dbReference type="NCBI Taxonomy" id="30213"/>
    <lineage>
        <taxon>Eukaryota</taxon>
        <taxon>Metazoa</taxon>
        <taxon>Ecdysozoa</taxon>
        <taxon>Arthropoda</taxon>
        <taxon>Hexapoda</taxon>
        <taxon>Insecta</taxon>
        <taxon>Pterygota</taxon>
        <taxon>Neoptera</taxon>
        <taxon>Endopterygota</taxon>
        <taxon>Hymenoptera</taxon>
        <taxon>Apocrita</taxon>
        <taxon>Aculeata</taxon>
        <taxon>Vespoidea</taxon>
        <taxon>Vespidae</taxon>
        <taxon>Vespinae</taxon>
        <taxon>Vespula</taxon>
    </lineage>
</organism>
<evidence type="ECO:0000313" key="2">
    <source>
        <dbReference type="EMBL" id="KAF7420076.1"/>
    </source>
</evidence>
<evidence type="ECO:0000256" key="1">
    <source>
        <dbReference type="SAM" id="MobiDB-lite"/>
    </source>
</evidence>
<protein>
    <submittedName>
        <fullName evidence="2">Uncharacterized protein</fullName>
    </submittedName>
</protein>
<sequence>MCGRRCRELSDELFPRLAVPPPLFVAAVGGGGAAKREAEDRKEHKMGRCNGRSNEQRQDSTPTQGAAPAGNTLPVVEGGCEA</sequence>
<feature type="compositionally biased region" description="Basic and acidic residues" evidence="1">
    <location>
        <begin position="34"/>
        <end position="43"/>
    </location>
</feature>
<gene>
    <name evidence="2" type="ORF">H0235_010373</name>
</gene>
<dbReference type="AlphaFoldDB" id="A0A834NWX1"/>
<reference evidence="2" key="1">
    <citation type="journal article" date="2020" name="G3 (Bethesda)">
        <title>High-Quality Assemblies for Three Invasive Social Wasps from the &lt;i&gt;Vespula&lt;/i&gt; Genus.</title>
        <authorList>
            <person name="Harrop T.W.R."/>
            <person name="Guhlin J."/>
            <person name="McLaughlin G.M."/>
            <person name="Permina E."/>
            <person name="Stockwell P."/>
            <person name="Gilligan J."/>
            <person name="Le Lec M.F."/>
            <person name="Gruber M.A.M."/>
            <person name="Quinn O."/>
            <person name="Lovegrove M."/>
            <person name="Duncan E.J."/>
            <person name="Remnant E.J."/>
            <person name="Van Eeckhoven J."/>
            <person name="Graham B."/>
            <person name="Knapp R.A."/>
            <person name="Langford K.W."/>
            <person name="Kronenberg Z."/>
            <person name="Press M.O."/>
            <person name="Eacker S.M."/>
            <person name="Wilson-Rankin E.E."/>
            <person name="Purcell J."/>
            <person name="Lester P.J."/>
            <person name="Dearden P.K."/>
        </authorList>
    </citation>
    <scope>NUCLEOTIDE SEQUENCE</scope>
    <source>
        <strain evidence="2">Volc-1</strain>
    </source>
</reference>
<evidence type="ECO:0000313" key="3">
    <source>
        <dbReference type="Proteomes" id="UP000600918"/>
    </source>
</evidence>
<dbReference type="Proteomes" id="UP000600918">
    <property type="component" value="Unassembled WGS sequence"/>
</dbReference>
<comment type="caution">
    <text evidence="2">The sequence shown here is derived from an EMBL/GenBank/DDBJ whole genome shotgun (WGS) entry which is preliminary data.</text>
</comment>
<feature type="region of interest" description="Disordered" evidence="1">
    <location>
        <begin position="29"/>
        <end position="82"/>
    </location>
</feature>